<accession>A0A7L4YTK6</accession>
<feature type="chain" id="PRO_5029858201" evidence="2">
    <location>
        <begin position="30"/>
        <end position="170"/>
    </location>
</feature>
<dbReference type="InterPro" id="IPR016047">
    <property type="entry name" value="M23ase_b-sheet_dom"/>
</dbReference>
<sequence>MPRYRPLAWSTIAALVVTLLLLWLAPAQAAPQVSTSWSWPLTPPQVTRYFDPPAVKWGAGHRGVDLAGGAGQPVSAAGDGTVAFVGMVAGRPVISIDHPSGLRTTYEPVASTLTAGATVSEGQQIGVLDAGHAGCPVAACLHWGVRRGETYLNPLILLGLLEVRLLPLAD</sequence>
<keyword evidence="1 2" id="KW-0732">Signal</keyword>
<evidence type="ECO:0000256" key="2">
    <source>
        <dbReference type="SAM" id="SignalP"/>
    </source>
</evidence>
<dbReference type="OrthoDB" id="5245088at2"/>
<evidence type="ECO:0000259" key="3">
    <source>
        <dbReference type="Pfam" id="PF01551"/>
    </source>
</evidence>
<protein>
    <submittedName>
        <fullName evidence="4">Peptidoglycan DD-metalloendopeptidase family protein</fullName>
    </submittedName>
</protein>
<dbReference type="PANTHER" id="PTHR21666:SF289">
    <property type="entry name" value="L-ALA--D-GLU ENDOPEPTIDASE"/>
    <property type="match status" value="1"/>
</dbReference>
<dbReference type="Pfam" id="PF01551">
    <property type="entry name" value="Peptidase_M23"/>
    <property type="match status" value="1"/>
</dbReference>
<dbReference type="RefSeq" id="WP_159546981.1">
    <property type="nucleotide sequence ID" value="NZ_CP047156.1"/>
</dbReference>
<name>A0A7L4YTK6_9ACTN</name>
<dbReference type="CDD" id="cd12797">
    <property type="entry name" value="M23_peptidase"/>
    <property type="match status" value="1"/>
</dbReference>
<proteinExistence type="predicted"/>
<feature type="signal peptide" evidence="2">
    <location>
        <begin position="1"/>
        <end position="29"/>
    </location>
</feature>
<feature type="domain" description="M23ase beta-sheet core" evidence="3">
    <location>
        <begin position="60"/>
        <end position="154"/>
    </location>
</feature>
<dbReference type="PANTHER" id="PTHR21666">
    <property type="entry name" value="PEPTIDASE-RELATED"/>
    <property type="match status" value="1"/>
</dbReference>
<reference evidence="4 5" key="1">
    <citation type="journal article" date="2018" name="Int. J. Syst. Evol. Microbiol.">
        <title>Epidermidibacterium keratini gen. nov., sp. nov., a member of the family Sporichthyaceae, isolated from keratin epidermis.</title>
        <authorList>
            <person name="Lee D.G."/>
            <person name="Trujillo M.E."/>
            <person name="Kang S."/>
            <person name="Nam J.J."/>
            <person name="Kim Y.J."/>
        </authorList>
    </citation>
    <scope>NUCLEOTIDE SEQUENCE [LARGE SCALE GENOMIC DNA]</scope>
    <source>
        <strain evidence="4 5">EPI-7</strain>
    </source>
</reference>
<dbReference type="SUPFAM" id="SSF51261">
    <property type="entry name" value="Duplicated hybrid motif"/>
    <property type="match status" value="1"/>
</dbReference>
<dbReference type="Gene3D" id="2.70.70.10">
    <property type="entry name" value="Glucose Permease (Domain IIA)"/>
    <property type="match status" value="1"/>
</dbReference>
<dbReference type="Proteomes" id="UP000463857">
    <property type="component" value="Chromosome"/>
</dbReference>
<dbReference type="EMBL" id="CP047156">
    <property type="protein sequence ID" value="QHC01857.1"/>
    <property type="molecule type" value="Genomic_DNA"/>
</dbReference>
<dbReference type="InterPro" id="IPR050570">
    <property type="entry name" value="Cell_wall_metabolism_enzyme"/>
</dbReference>
<evidence type="ECO:0000256" key="1">
    <source>
        <dbReference type="ARBA" id="ARBA00022729"/>
    </source>
</evidence>
<dbReference type="KEGG" id="eke:EK0264_17270"/>
<organism evidence="4 5">
    <name type="scientific">Epidermidibacterium keratini</name>
    <dbReference type="NCBI Taxonomy" id="1891644"/>
    <lineage>
        <taxon>Bacteria</taxon>
        <taxon>Bacillati</taxon>
        <taxon>Actinomycetota</taxon>
        <taxon>Actinomycetes</taxon>
        <taxon>Sporichthyales</taxon>
        <taxon>Sporichthyaceae</taxon>
        <taxon>Epidermidibacterium</taxon>
    </lineage>
</organism>
<dbReference type="AlphaFoldDB" id="A0A7L4YTK6"/>
<dbReference type="InterPro" id="IPR011055">
    <property type="entry name" value="Dup_hybrid_motif"/>
</dbReference>
<dbReference type="GO" id="GO:0004222">
    <property type="term" value="F:metalloendopeptidase activity"/>
    <property type="evidence" value="ECO:0007669"/>
    <property type="project" value="TreeGrafter"/>
</dbReference>
<keyword evidence="5" id="KW-1185">Reference proteome</keyword>
<dbReference type="FunCoup" id="A0A7L4YTK6">
    <property type="interactions" value="1"/>
</dbReference>
<dbReference type="InParanoid" id="A0A7L4YTK6"/>
<evidence type="ECO:0000313" key="4">
    <source>
        <dbReference type="EMBL" id="QHC01857.1"/>
    </source>
</evidence>
<gene>
    <name evidence="4" type="ORF">EK0264_17270</name>
</gene>
<evidence type="ECO:0000313" key="5">
    <source>
        <dbReference type="Proteomes" id="UP000463857"/>
    </source>
</evidence>